<gene>
    <name evidence="2" type="ORF">DCC81_18475</name>
</gene>
<dbReference type="OrthoDB" id="9952399at2"/>
<organism evidence="2 3">
    <name type="scientific">Chitinophaga parva</name>
    <dbReference type="NCBI Taxonomy" id="2169414"/>
    <lineage>
        <taxon>Bacteria</taxon>
        <taxon>Pseudomonadati</taxon>
        <taxon>Bacteroidota</taxon>
        <taxon>Chitinophagia</taxon>
        <taxon>Chitinophagales</taxon>
        <taxon>Chitinophagaceae</taxon>
        <taxon>Chitinophaga</taxon>
    </lineage>
</organism>
<evidence type="ECO:0000313" key="2">
    <source>
        <dbReference type="EMBL" id="PUZ26214.1"/>
    </source>
</evidence>
<evidence type="ECO:0000256" key="1">
    <source>
        <dbReference type="SAM" id="MobiDB-lite"/>
    </source>
</evidence>
<keyword evidence="3" id="KW-1185">Reference proteome</keyword>
<sequence>MLFEHIYLTSDPKPATPPEQPPYSTVPNEEDIIADGSAGAFEATEVVSEEDLHPCYPDHQKKGKDYY</sequence>
<dbReference type="AlphaFoldDB" id="A0A2T7BIW7"/>
<dbReference type="Proteomes" id="UP000244450">
    <property type="component" value="Unassembled WGS sequence"/>
</dbReference>
<comment type="caution">
    <text evidence="2">The sequence shown here is derived from an EMBL/GenBank/DDBJ whole genome shotgun (WGS) entry which is preliminary data.</text>
</comment>
<evidence type="ECO:0000313" key="3">
    <source>
        <dbReference type="Proteomes" id="UP000244450"/>
    </source>
</evidence>
<proteinExistence type="predicted"/>
<feature type="compositionally biased region" description="Basic and acidic residues" evidence="1">
    <location>
        <begin position="50"/>
        <end position="67"/>
    </location>
</feature>
<name>A0A2T7BIW7_9BACT</name>
<protein>
    <submittedName>
        <fullName evidence="2">Uncharacterized protein</fullName>
    </submittedName>
</protein>
<dbReference type="RefSeq" id="WP_108688052.1">
    <property type="nucleotide sequence ID" value="NZ_QCYK01000002.1"/>
</dbReference>
<accession>A0A2T7BIW7</accession>
<reference evidence="2 3" key="1">
    <citation type="submission" date="2018-04" db="EMBL/GenBank/DDBJ databases">
        <title>Chitinophaga fuyangensis sp. nov., isolated from soil in a chemical factory.</title>
        <authorList>
            <person name="Chen K."/>
        </authorList>
    </citation>
    <scope>NUCLEOTIDE SEQUENCE [LARGE SCALE GENOMIC DNA]</scope>
    <source>
        <strain evidence="2 3">LY-1</strain>
    </source>
</reference>
<dbReference type="EMBL" id="QCYK01000002">
    <property type="protein sequence ID" value="PUZ26214.1"/>
    <property type="molecule type" value="Genomic_DNA"/>
</dbReference>
<feature type="region of interest" description="Disordered" evidence="1">
    <location>
        <begin position="46"/>
        <end position="67"/>
    </location>
</feature>